<dbReference type="Proteomes" id="UP001239462">
    <property type="component" value="Unassembled WGS sequence"/>
</dbReference>
<dbReference type="SUPFAM" id="SSF111369">
    <property type="entry name" value="HlyD-like secretion proteins"/>
    <property type="match status" value="1"/>
</dbReference>
<protein>
    <submittedName>
        <fullName evidence="4">HlyD family efflux transporter periplasmic adaptor subunit</fullName>
    </submittedName>
</protein>
<feature type="compositionally biased region" description="Polar residues" evidence="2">
    <location>
        <begin position="462"/>
        <end position="472"/>
    </location>
</feature>
<keyword evidence="5" id="KW-1185">Reference proteome</keyword>
<reference evidence="4 5" key="1">
    <citation type="submission" date="2023-06" db="EMBL/GenBank/DDBJ databases">
        <title>Roseiconus lacunae JC819 isolated from Gulf of Mannar region, Tamil Nadu.</title>
        <authorList>
            <person name="Pk S."/>
            <person name="Ch S."/>
            <person name="Ch V.R."/>
        </authorList>
    </citation>
    <scope>NUCLEOTIDE SEQUENCE [LARGE SCALE GENOMIC DNA]</scope>
    <source>
        <strain evidence="4 5">JC819</strain>
    </source>
</reference>
<evidence type="ECO:0000256" key="2">
    <source>
        <dbReference type="SAM" id="MobiDB-lite"/>
    </source>
</evidence>
<dbReference type="RefSeq" id="WP_149497114.1">
    <property type="nucleotide sequence ID" value="NZ_JASZZN010000002.1"/>
</dbReference>
<gene>
    <name evidence="4" type="ORF">QTN89_03415</name>
</gene>
<organism evidence="4 5">
    <name type="scientific">Roseiconus lacunae</name>
    <dbReference type="NCBI Taxonomy" id="2605694"/>
    <lineage>
        <taxon>Bacteria</taxon>
        <taxon>Pseudomonadati</taxon>
        <taxon>Planctomycetota</taxon>
        <taxon>Planctomycetia</taxon>
        <taxon>Pirellulales</taxon>
        <taxon>Pirellulaceae</taxon>
        <taxon>Roseiconus</taxon>
    </lineage>
</organism>
<evidence type="ECO:0000313" key="4">
    <source>
        <dbReference type="EMBL" id="MDM4014467.1"/>
    </source>
</evidence>
<evidence type="ECO:0000256" key="1">
    <source>
        <dbReference type="SAM" id="Coils"/>
    </source>
</evidence>
<dbReference type="InterPro" id="IPR059052">
    <property type="entry name" value="HH_YbhG-like"/>
</dbReference>
<sequence length="556" mass="60150">MSRSMRILVVGFCVAVLVGWGVSRGWFEREGDKSAETSANEKRADGMGALSAKALPVSVVIAGTLRPPEMTTSYAGLLAPSKQSVLGFKRDGRVQDVFVEEGVVVRQGQTLAGLDEAELDATEARIKSELASSQAKLDELIAGPRPQVIAAAEARVSESESRVKLAEIQSRRQEKLVDRLATSQSDFDAARFGLQAEQNRLAAAQAELGELREGTRREQIAAQQAQCDAIRAQLQEIQTQRDDSKIVAPYDGVVARRMIDEGAVISSGTPVLELLSHDFEAQVGLPPSVAAFLRPDDPVKLRLAGETRAAVIKRVEPNVRRDTRTRVVYASLLLPPSKRVEGEAQEIAWEQLKSHGWVAGEVVELIPPEREVSRKSGGNQLAGKRDAIERSSQMGFLGDSSSDGLWLPTSALVRGTRGLWMAIVIPADQLVGRSELEMRASKVSTLAERGHDEATAEDHSGRQNTIAGSNENGDPGIVCERRAVEVLKTDGAYVLVQGMIRPGDGVVSEGLHRIVPGLKVLPVVQETELNGLSDLNAEFSGRDEGASHRYRSVEEI</sequence>
<accession>A0ABT7PDA0</accession>
<feature type="compositionally biased region" description="Basic and acidic residues" evidence="2">
    <location>
        <begin position="448"/>
        <end position="461"/>
    </location>
</feature>
<comment type="caution">
    <text evidence="4">The sequence shown here is derived from an EMBL/GenBank/DDBJ whole genome shotgun (WGS) entry which is preliminary data.</text>
</comment>
<feature type="coiled-coil region" evidence="1">
    <location>
        <begin position="194"/>
        <end position="240"/>
    </location>
</feature>
<name>A0ABT7PDA0_9BACT</name>
<dbReference type="Gene3D" id="1.10.287.470">
    <property type="entry name" value="Helix hairpin bin"/>
    <property type="match status" value="2"/>
</dbReference>
<dbReference type="PANTHER" id="PTHR30438:SF2">
    <property type="entry name" value="MEMBRANE PROTEIN"/>
    <property type="match status" value="1"/>
</dbReference>
<dbReference type="PANTHER" id="PTHR30438">
    <property type="entry name" value="36 KDA ANTIGEN-RELATED"/>
    <property type="match status" value="1"/>
</dbReference>
<keyword evidence="1" id="KW-0175">Coiled coil</keyword>
<dbReference type="Pfam" id="PF25881">
    <property type="entry name" value="HH_YBHG"/>
    <property type="match status" value="1"/>
</dbReference>
<evidence type="ECO:0000313" key="5">
    <source>
        <dbReference type="Proteomes" id="UP001239462"/>
    </source>
</evidence>
<evidence type="ECO:0000259" key="3">
    <source>
        <dbReference type="Pfam" id="PF25881"/>
    </source>
</evidence>
<dbReference type="Gene3D" id="2.40.420.20">
    <property type="match status" value="1"/>
</dbReference>
<feature type="region of interest" description="Disordered" evidence="2">
    <location>
        <begin position="444"/>
        <end position="474"/>
    </location>
</feature>
<dbReference type="EMBL" id="JASZZN010000002">
    <property type="protein sequence ID" value="MDM4014467.1"/>
    <property type="molecule type" value="Genomic_DNA"/>
</dbReference>
<proteinExistence type="predicted"/>
<feature type="domain" description="YbhG-like alpha-helical hairpin" evidence="3">
    <location>
        <begin position="115"/>
        <end position="243"/>
    </location>
</feature>
<dbReference type="Gene3D" id="2.40.50.100">
    <property type="match status" value="2"/>
</dbReference>